<organism evidence="6 7">
    <name type="scientific">Cyclobacterium marinum (strain ATCC 25205 / DSM 745 / LMG 13164 / NCIMB 1802)</name>
    <name type="common">Flectobacillus marinus</name>
    <dbReference type="NCBI Taxonomy" id="880070"/>
    <lineage>
        <taxon>Bacteria</taxon>
        <taxon>Pseudomonadati</taxon>
        <taxon>Bacteroidota</taxon>
        <taxon>Cytophagia</taxon>
        <taxon>Cytophagales</taxon>
        <taxon>Cyclobacteriaceae</taxon>
        <taxon>Cyclobacterium</taxon>
    </lineage>
</organism>
<name>G0IX17_CYCMS</name>
<dbReference type="AlphaFoldDB" id="G0IX17"/>
<evidence type="ECO:0000256" key="3">
    <source>
        <dbReference type="ARBA" id="ARBA00047806"/>
    </source>
</evidence>
<dbReference type="KEGG" id="cmr:Cycma_1812"/>
<dbReference type="STRING" id="880070.Cycma_1812"/>
<dbReference type="EC" id="1.8.4.11" evidence="1"/>
<dbReference type="PANTHER" id="PTHR43774:SF1">
    <property type="entry name" value="PEPTIDE METHIONINE SULFOXIDE REDUCTASE MSRA 2"/>
    <property type="match status" value="1"/>
</dbReference>
<reference evidence="7" key="1">
    <citation type="submission" date="2011-07" db="EMBL/GenBank/DDBJ databases">
        <title>The complete genome of Cyclobacterium marinum DSM 745.</title>
        <authorList>
            <person name="Lucas S."/>
            <person name="Han J."/>
            <person name="Lapidus A."/>
            <person name="Bruce D."/>
            <person name="Goodwin L."/>
            <person name="Pitluck S."/>
            <person name="Peters L."/>
            <person name="Kyrpides N."/>
            <person name="Mavromatis K."/>
            <person name="Ivanova N."/>
            <person name="Ovchinnikova G."/>
            <person name="Chertkov O."/>
            <person name="Detter J.C."/>
            <person name="Tapia R."/>
            <person name="Han C."/>
            <person name="Land M."/>
            <person name="Hauser L."/>
            <person name="Markowitz V."/>
            <person name="Cheng J.-F."/>
            <person name="Hugenholtz P."/>
            <person name="Woyke T."/>
            <person name="Wu D."/>
            <person name="Tindall B."/>
            <person name="Schuetze A."/>
            <person name="Brambilla E."/>
            <person name="Klenk H.-P."/>
            <person name="Eisen J.A."/>
        </authorList>
    </citation>
    <scope>NUCLEOTIDE SEQUENCE [LARGE SCALE GENOMIC DNA]</scope>
    <source>
        <strain evidence="7">ATCC 25205 / DSM 745 / LMG 13164 / NCIMB 1802</strain>
    </source>
</reference>
<dbReference type="RefSeq" id="WP_014019860.1">
    <property type="nucleotide sequence ID" value="NC_015914.1"/>
</dbReference>
<comment type="catalytic activity">
    <reaction evidence="4">
        <text>[thioredoxin]-disulfide + L-methionine + H2O = L-methionine (S)-S-oxide + [thioredoxin]-dithiol</text>
        <dbReference type="Rhea" id="RHEA:19993"/>
        <dbReference type="Rhea" id="RHEA-COMP:10698"/>
        <dbReference type="Rhea" id="RHEA-COMP:10700"/>
        <dbReference type="ChEBI" id="CHEBI:15377"/>
        <dbReference type="ChEBI" id="CHEBI:29950"/>
        <dbReference type="ChEBI" id="CHEBI:50058"/>
        <dbReference type="ChEBI" id="CHEBI:57844"/>
        <dbReference type="ChEBI" id="CHEBI:58772"/>
        <dbReference type="EC" id="1.8.4.11"/>
    </reaction>
</comment>
<evidence type="ECO:0000256" key="4">
    <source>
        <dbReference type="ARBA" id="ARBA00048782"/>
    </source>
</evidence>
<evidence type="ECO:0000313" key="6">
    <source>
        <dbReference type="EMBL" id="AEL25565.1"/>
    </source>
</evidence>
<dbReference type="OrthoDB" id="4174719at2"/>
<comment type="catalytic activity">
    <reaction evidence="3">
        <text>L-methionyl-[protein] + [thioredoxin]-disulfide + H2O = L-methionyl-(S)-S-oxide-[protein] + [thioredoxin]-dithiol</text>
        <dbReference type="Rhea" id="RHEA:14217"/>
        <dbReference type="Rhea" id="RHEA-COMP:10698"/>
        <dbReference type="Rhea" id="RHEA-COMP:10700"/>
        <dbReference type="Rhea" id="RHEA-COMP:12313"/>
        <dbReference type="Rhea" id="RHEA-COMP:12315"/>
        <dbReference type="ChEBI" id="CHEBI:15377"/>
        <dbReference type="ChEBI" id="CHEBI:16044"/>
        <dbReference type="ChEBI" id="CHEBI:29950"/>
        <dbReference type="ChEBI" id="CHEBI:44120"/>
        <dbReference type="ChEBI" id="CHEBI:50058"/>
        <dbReference type="EC" id="1.8.4.11"/>
    </reaction>
</comment>
<evidence type="ECO:0000256" key="2">
    <source>
        <dbReference type="ARBA" id="ARBA00023002"/>
    </source>
</evidence>
<dbReference type="SUPFAM" id="SSF55068">
    <property type="entry name" value="Peptide methionine sulfoxide reductase"/>
    <property type="match status" value="1"/>
</dbReference>
<gene>
    <name evidence="6" type="ordered locus">Cycma_1812</name>
</gene>
<dbReference type="InterPro" id="IPR002569">
    <property type="entry name" value="Met_Sox_Rdtase_MsrA_dom"/>
</dbReference>
<dbReference type="EMBL" id="CP002955">
    <property type="protein sequence ID" value="AEL25565.1"/>
    <property type="molecule type" value="Genomic_DNA"/>
</dbReference>
<dbReference type="HOGENOM" id="CLU_031040_10_0_10"/>
<keyword evidence="2" id="KW-0560">Oxidoreductase</keyword>
<feature type="domain" description="Peptide methionine sulphoxide reductase MsrA" evidence="5">
    <location>
        <begin position="6"/>
        <end position="140"/>
    </location>
</feature>
<accession>G0IX17</accession>
<dbReference type="InterPro" id="IPR036509">
    <property type="entry name" value="Met_Sox_Rdtase_MsrA_sf"/>
</dbReference>
<evidence type="ECO:0000259" key="5">
    <source>
        <dbReference type="Pfam" id="PF01625"/>
    </source>
</evidence>
<dbReference type="Proteomes" id="UP000001635">
    <property type="component" value="Chromosome"/>
</dbReference>
<dbReference type="Gene3D" id="3.30.1060.10">
    <property type="entry name" value="Peptide methionine sulphoxide reductase MsrA"/>
    <property type="match status" value="1"/>
</dbReference>
<sequence>MNKLTIGLGGGCHWCTEGVFKSVKGVVAVKQGWISSESPNQEGSEAVLIHYDMDLIKLPLLIAIHLHSHSCTSNHVFRKKYRSAIYVFNGGQKAESLSTIKIMQKEFDHPILTKVLNFVSFKENKEEFLDYYYKNPELPFCTKYIEPKLKALKDRFQSAMLNETTEK</sequence>
<dbReference type="GO" id="GO:0008113">
    <property type="term" value="F:peptide-methionine (S)-S-oxide reductase activity"/>
    <property type="evidence" value="ECO:0007669"/>
    <property type="project" value="UniProtKB-EC"/>
</dbReference>
<dbReference type="PANTHER" id="PTHR43774">
    <property type="entry name" value="PEPTIDE METHIONINE SULFOXIDE REDUCTASE"/>
    <property type="match status" value="1"/>
</dbReference>
<proteinExistence type="predicted"/>
<dbReference type="eggNOG" id="COG0225">
    <property type="taxonomic scope" value="Bacteria"/>
</dbReference>
<protein>
    <recommendedName>
        <fullName evidence="1">peptide-methionine (S)-S-oxide reductase</fullName>
        <ecNumber evidence="1">1.8.4.11</ecNumber>
    </recommendedName>
</protein>
<dbReference type="Pfam" id="PF01625">
    <property type="entry name" value="PMSR"/>
    <property type="match status" value="1"/>
</dbReference>
<keyword evidence="7" id="KW-1185">Reference proteome</keyword>
<evidence type="ECO:0000256" key="1">
    <source>
        <dbReference type="ARBA" id="ARBA00012502"/>
    </source>
</evidence>
<evidence type="ECO:0000313" key="7">
    <source>
        <dbReference type="Proteomes" id="UP000001635"/>
    </source>
</evidence>